<dbReference type="PANTHER" id="PTHR21624:SF1">
    <property type="entry name" value="ALKYLGLYCEROL MONOOXYGENASE"/>
    <property type="match status" value="1"/>
</dbReference>
<evidence type="ECO:0000313" key="9">
    <source>
        <dbReference type="EMBL" id="EFA77868.1"/>
    </source>
</evidence>
<evidence type="ECO:0000256" key="3">
    <source>
        <dbReference type="ARBA" id="ARBA00022989"/>
    </source>
</evidence>
<dbReference type="AlphaFoldDB" id="D3BLD4"/>
<dbReference type="GO" id="GO:0005506">
    <property type="term" value="F:iron ion binding"/>
    <property type="evidence" value="ECO:0007669"/>
    <property type="project" value="InterPro"/>
</dbReference>
<dbReference type="InterPro" id="IPR051689">
    <property type="entry name" value="Sterol_desaturase/TMEM195"/>
</dbReference>
<dbReference type="GO" id="GO:0005783">
    <property type="term" value="C:endoplasmic reticulum"/>
    <property type="evidence" value="ECO:0007669"/>
    <property type="project" value="TreeGrafter"/>
</dbReference>
<dbReference type="OMA" id="FMPTGWR"/>
<proteinExistence type="predicted"/>
<dbReference type="GO" id="GO:0016020">
    <property type="term" value="C:membrane"/>
    <property type="evidence" value="ECO:0007669"/>
    <property type="project" value="GOC"/>
</dbReference>
<dbReference type="GeneID" id="31364843"/>
<name>D3BLD4_HETP5</name>
<evidence type="ECO:0000256" key="4">
    <source>
        <dbReference type="ARBA" id="ARBA00023002"/>
    </source>
</evidence>
<dbReference type="GO" id="GO:0008610">
    <property type="term" value="P:lipid biosynthetic process"/>
    <property type="evidence" value="ECO:0007669"/>
    <property type="project" value="InterPro"/>
</dbReference>
<keyword evidence="2 7" id="KW-0812">Transmembrane</keyword>
<evidence type="ECO:0000256" key="6">
    <source>
        <dbReference type="ARBA" id="ARBA00023136"/>
    </source>
</evidence>
<feature type="transmembrane region" description="Helical" evidence="7">
    <location>
        <begin position="64"/>
        <end position="83"/>
    </location>
</feature>
<dbReference type="Proteomes" id="UP000001396">
    <property type="component" value="Unassembled WGS sequence"/>
</dbReference>
<dbReference type="Pfam" id="PF04116">
    <property type="entry name" value="FA_hydroxylase"/>
    <property type="match status" value="1"/>
</dbReference>
<keyword evidence="5" id="KW-0443">Lipid metabolism</keyword>
<feature type="transmembrane region" description="Helical" evidence="7">
    <location>
        <begin position="95"/>
        <end position="112"/>
    </location>
</feature>
<gene>
    <name evidence="9" type="ORF">PPL_09368</name>
</gene>
<organism evidence="9 10">
    <name type="scientific">Heterostelium pallidum (strain ATCC 26659 / Pp 5 / PN500)</name>
    <name type="common">Cellular slime mold</name>
    <name type="synonym">Polysphondylium pallidum</name>
    <dbReference type="NCBI Taxonomy" id="670386"/>
    <lineage>
        <taxon>Eukaryota</taxon>
        <taxon>Amoebozoa</taxon>
        <taxon>Evosea</taxon>
        <taxon>Eumycetozoa</taxon>
        <taxon>Dictyostelia</taxon>
        <taxon>Acytosteliales</taxon>
        <taxon>Acytosteliaceae</taxon>
        <taxon>Heterostelium</taxon>
    </lineage>
</organism>
<evidence type="ECO:0000259" key="8">
    <source>
        <dbReference type="Pfam" id="PF04116"/>
    </source>
</evidence>
<evidence type="ECO:0000256" key="7">
    <source>
        <dbReference type="SAM" id="Phobius"/>
    </source>
</evidence>
<comment type="caution">
    <text evidence="9">The sequence shown here is derived from an EMBL/GenBank/DDBJ whole genome shotgun (WGS) entry which is preliminary data.</text>
</comment>
<protein>
    <recommendedName>
        <fullName evidence="8">Fatty acid hydroxylase domain-containing protein</fullName>
    </recommendedName>
</protein>
<keyword evidence="6 7" id="KW-0472">Membrane</keyword>
<dbReference type="GO" id="GO:0050479">
    <property type="term" value="F:glyceryl-ether monooxygenase activity"/>
    <property type="evidence" value="ECO:0007669"/>
    <property type="project" value="TreeGrafter"/>
</dbReference>
<dbReference type="InterPro" id="IPR006694">
    <property type="entry name" value="Fatty_acid_hydroxylase"/>
</dbReference>
<feature type="transmembrane region" description="Helical" evidence="7">
    <location>
        <begin position="345"/>
        <end position="367"/>
    </location>
</feature>
<feature type="transmembrane region" description="Helical" evidence="7">
    <location>
        <begin position="263"/>
        <end position="287"/>
    </location>
</feature>
<dbReference type="RefSeq" id="XP_020429996.1">
    <property type="nucleotide sequence ID" value="XM_020580163.1"/>
</dbReference>
<accession>D3BLD4</accession>
<dbReference type="InParanoid" id="D3BLD4"/>
<sequence length="372" mass="43362">MSTSKTVLDIEFPNYISAALPYFIIFFVLEQLFALIIKKKDDFLLKDSFSSLSTGLTTIIYEKIVPITLLKSIEFIVVIYIWIHYRIVDIPEDSKLASVATFLLIDFGYYWFHRLAHEVNYMWATHVTHHSSEKYLGPLEWIINTPSHHRVHHGRNPKYIDKNYAGTLIIWDRLFGTFQEEEEEVFFGLVHSLGSSDPTWCQIHHWYDMYKRTKHYPKLTDKIKVYLCGPGWRPGIPRMGLITDIPMPHKGDIAERIGEGLTVLLNTYIISHFMLISIFSIVCLSVYEDELGPTRITCTMAYLYLSLTTFGAIFDKKRYAMTLELIRLVLFIAFTWDALNSTVQYIRLFYFVSSAWVIANHFSGLSFKSKLK</sequence>
<dbReference type="PANTHER" id="PTHR21624">
    <property type="entry name" value="STEROL DESATURASE-RELATED PROTEIN"/>
    <property type="match status" value="1"/>
</dbReference>
<comment type="subcellular location">
    <subcellularLocation>
        <location evidence="1">Endomembrane system</location>
        <topology evidence="1">Multi-pass membrane protein</topology>
    </subcellularLocation>
</comment>
<dbReference type="GO" id="GO:0006643">
    <property type="term" value="P:membrane lipid metabolic process"/>
    <property type="evidence" value="ECO:0007669"/>
    <property type="project" value="TreeGrafter"/>
</dbReference>
<dbReference type="STRING" id="670386.D3BLD4"/>
<feature type="transmembrane region" description="Helical" evidence="7">
    <location>
        <begin position="15"/>
        <end position="37"/>
    </location>
</feature>
<keyword evidence="3 7" id="KW-1133">Transmembrane helix</keyword>
<reference evidence="9 10" key="1">
    <citation type="journal article" date="2011" name="Genome Res.">
        <title>Phylogeny-wide analysis of social amoeba genomes highlights ancient origins for complex intercellular communication.</title>
        <authorList>
            <person name="Heidel A.J."/>
            <person name="Lawal H.M."/>
            <person name="Felder M."/>
            <person name="Schilde C."/>
            <person name="Helps N.R."/>
            <person name="Tunggal B."/>
            <person name="Rivero F."/>
            <person name="John U."/>
            <person name="Schleicher M."/>
            <person name="Eichinger L."/>
            <person name="Platzer M."/>
            <person name="Noegel A.A."/>
            <person name="Schaap P."/>
            <person name="Gloeckner G."/>
        </authorList>
    </citation>
    <scope>NUCLEOTIDE SEQUENCE [LARGE SCALE GENOMIC DNA]</scope>
    <source>
        <strain evidence="10">ATCC 26659 / Pp 5 / PN500</strain>
    </source>
</reference>
<evidence type="ECO:0000256" key="1">
    <source>
        <dbReference type="ARBA" id="ARBA00004127"/>
    </source>
</evidence>
<feature type="domain" description="Fatty acid hydroxylase" evidence="8">
    <location>
        <begin position="138"/>
        <end position="177"/>
    </location>
</feature>
<keyword evidence="10" id="KW-1185">Reference proteome</keyword>
<keyword evidence="4" id="KW-0560">Oxidoreductase</keyword>
<evidence type="ECO:0000256" key="5">
    <source>
        <dbReference type="ARBA" id="ARBA00023098"/>
    </source>
</evidence>
<feature type="transmembrane region" description="Helical" evidence="7">
    <location>
        <begin position="293"/>
        <end position="314"/>
    </location>
</feature>
<dbReference type="EMBL" id="ADBJ01000039">
    <property type="protein sequence ID" value="EFA77868.1"/>
    <property type="molecule type" value="Genomic_DNA"/>
</dbReference>
<evidence type="ECO:0000256" key="2">
    <source>
        <dbReference type="ARBA" id="ARBA00022692"/>
    </source>
</evidence>
<feature type="transmembrane region" description="Helical" evidence="7">
    <location>
        <begin position="321"/>
        <end position="339"/>
    </location>
</feature>
<evidence type="ECO:0000313" key="10">
    <source>
        <dbReference type="Proteomes" id="UP000001396"/>
    </source>
</evidence>